<evidence type="ECO:0008006" key="5">
    <source>
        <dbReference type="Google" id="ProtNLM"/>
    </source>
</evidence>
<feature type="chain" id="PRO_5044752281" description="Secreted protein" evidence="2">
    <location>
        <begin position="26"/>
        <end position="88"/>
    </location>
</feature>
<evidence type="ECO:0000256" key="1">
    <source>
        <dbReference type="SAM" id="MobiDB-lite"/>
    </source>
</evidence>
<sequence>MLVKSANVVMFLLFILLICESLVECIPLKQQTRSTTKKPNHPRLGDVPETKCQEGNVRDSSGKCTRAFSSRDANEGKRSLGGGRRGQP</sequence>
<protein>
    <recommendedName>
        <fullName evidence="5">Secreted protein</fullName>
    </recommendedName>
</protein>
<dbReference type="Proteomes" id="UP001516400">
    <property type="component" value="Unassembled WGS sequence"/>
</dbReference>
<keyword evidence="4" id="KW-1185">Reference proteome</keyword>
<accession>A0ABD2MRW5</accession>
<reference evidence="3 4" key="1">
    <citation type="journal article" date="2021" name="BMC Biol.">
        <title>Horizontally acquired antibacterial genes associated with adaptive radiation of ladybird beetles.</title>
        <authorList>
            <person name="Li H.S."/>
            <person name="Tang X.F."/>
            <person name="Huang Y.H."/>
            <person name="Xu Z.Y."/>
            <person name="Chen M.L."/>
            <person name="Du X.Y."/>
            <person name="Qiu B.Y."/>
            <person name="Chen P.T."/>
            <person name="Zhang W."/>
            <person name="Slipinski A."/>
            <person name="Escalona H.E."/>
            <person name="Waterhouse R.M."/>
            <person name="Zwick A."/>
            <person name="Pang H."/>
        </authorList>
    </citation>
    <scope>NUCLEOTIDE SEQUENCE [LARGE SCALE GENOMIC DNA]</scope>
    <source>
        <strain evidence="3">SYSU2018</strain>
    </source>
</reference>
<feature type="region of interest" description="Disordered" evidence="1">
    <location>
        <begin position="30"/>
        <end position="88"/>
    </location>
</feature>
<name>A0ABD2MRW5_9CUCU</name>
<dbReference type="AlphaFoldDB" id="A0ABD2MRW5"/>
<gene>
    <name evidence="3" type="ORF">HHI36_008224</name>
</gene>
<feature type="compositionally biased region" description="Basic and acidic residues" evidence="1">
    <location>
        <begin position="43"/>
        <end position="61"/>
    </location>
</feature>
<comment type="caution">
    <text evidence="3">The sequence shown here is derived from an EMBL/GenBank/DDBJ whole genome shotgun (WGS) entry which is preliminary data.</text>
</comment>
<evidence type="ECO:0000256" key="2">
    <source>
        <dbReference type="SAM" id="SignalP"/>
    </source>
</evidence>
<keyword evidence="2" id="KW-0732">Signal</keyword>
<dbReference type="EMBL" id="JABFTP020000021">
    <property type="protein sequence ID" value="KAL3269144.1"/>
    <property type="molecule type" value="Genomic_DNA"/>
</dbReference>
<evidence type="ECO:0000313" key="4">
    <source>
        <dbReference type="Proteomes" id="UP001516400"/>
    </source>
</evidence>
<evidence type="ECO:0000313" key="3">
    <source>
        <dbReference type="EMBL" id="KAL3269144.1"/>
    </source>
</evidence>
<organism evidence="3 4">
    <name type="scientific">Cryptolaemus montrouzieri</name>
    <dbReference type="NCBI Taxonomy" id="559131"/>
    <lineage>
        <taxon>Eukaryota</taxon>
        <taxon>Metazoa</taxon>
        <taxon>Ecdysozoa</taxon>
        <taxon>Arthropoda</taxon>
        <taxon>Hexapoda</taxon>
        <taxon>Insecta</taxon>
        <taxon>Pterygota</taxon>
        <taxon>Neoptera</taxon>
        <taxon>Endopterygota</taxon>
        <taxon>Coleoptera</taxon>
        <taxon>Polyphaga</taxon>
        <taxon>Cucujiformia</taxon>
        <taxon>Coccinelloidea</taxon>
        <taxon>Coccinellidae</taxon>
        <taxon>Scymninae</taxon>
        <taxon>Scymnini</taxon>
        <taxon>Cryptolaemus</taxon>
    </lineage>
</organism>
<feature type="signal peptide" evidence="2">
    <location>
        <begin position="1"/>
        <end position="25"/>
    </location>
</feature>
<proteinExistence type="predicted"/>
<feature type="compositionally biased region" description="Gly residues" evidence="1">
    <location>
        <begin position="79"/>
        <end position="88"/>
    </location>
</feature>